<keyword evidence="1" id="KW-0812">Transmembrane</keyword>
<dbReference type="RefSeq" id="WP_272939526.1">
    <property type="nucleotide sequence ID" value="NZ_CP017757.2"/>
</dbReference>
<keyword evidence="1" id="KW-0472">Membrane</keyword>
<protein>
    <submittedName>
        <fullName evidence="2">Uncharacterized protein</fullName>
    </submittedName>
</protein>
<proteinExistence type="predicted"/>
<gene>
    <name evidence="2" type="ORF">BJN34_12940</name>
</gene>
<accession>A0A1U9UQT6</accession>
<organism evidence="2 3">
    <name type="scientific">Cupriavidus necator</name>
    <name type="common">Alcaligenes eutrophus</name>
    <name type="synonym">Ralstonia eutropha</name>
    <dbReference type="NCBI Taxonomy" id="106590"/>
    <lineage>
        <taxon>Bacteria</taxon>
        <taxon>Pseudomonadati</taxon>
        <taxon>Pseudomonadota</taxon>
        <taxon>Betaproteobacteria</taxon>
        <taxon>Burkholderiales</taxon>
        <taxon>Burkholderiaceae</taxon>
        <taxon>Cupriavidus</taxon>
    </lineage>
</organism>
<dbReference type="KEGG" id="cuh:BJN34_12940"/>
<evidence type="ECO:0000313" key="3">
    <source>
        <dbReference type="Proteomes" id="UP000189627"/>
    </source>
</evidence>
<feature type="transmembrane region" description="Helical" evidence="1">
    <location>
        <begin position="7"/>
        <end position="27"/>
    </location>
</feature>
<dbReference type="AlphaFoldDB" id="A0A1U9UQT6"/>
<evidence type="ECO:0000256" key="1">
    <source>
        <dbReference type="SAM" id="Phobius"/>
    </source>
</evidence>
<name>A0A1U9UQT6_CUPNE</name>
<evidence type="ECO:0000313" key="2">
    <source>
        <dbReference type="EMBL" id="AQV94787.1"/>
    </source>
</evidence>
<dbReference type="Proteomes" id="UP000189627">
    <property type="component" value="Chromosome 1"/>
</dbReference>
<keyword evidence="1" id="KW-1133">Transmembrane helix</keyword>
<reference evidence="3" key="1">
    <citation type="submission" date="2017-02" db="EMBL/GenBank/DDBJ databases">
        <title>Complete genome sequence of Cupriavidus necator strain NH9, a 3-chlorobenzoate degrader.</title>
        <authorList>
            <person name="Moriuchi R."/>
            <person name="Dohra H."/>
            <person name="Ogawa N."/>
        </authorList>
    </citation>
    <scope>NUCLEOTIDE SEQUENCE [LARGE SCALE GENOMIC DNA]</scope>
    <source>
        <strain evidence="3">NH9</strain>
    </source>
</reference>
<dbReference type="EMBL" id="CP017757">
    <property type="protein sequence ID" value="AQV94787.1"/>
    <property type="molecule type" value="Genomic_DNA"/>
</dbReference>
<sequence>MKIVRALLFWFGISLGVIGLSGLYAWLNSDAPSTAIWRQS</sequence>